<evidence type="ECO:0000256" key="4">
    <source>
        <dbReference type="ARBA" id="ARBA00022723"/>
    </source>
</evidence>
<keyword evidence="3" id="KW-0645">Protease</keyword>
<dbReference type="PRINTS" id="PR00786">
    <property type="entry name" value="NEPRILYSIN"/>
</dbReference>
<dbReference type="EMBL" id="CAJFCW020000005">
    <property type="protein sequence ID" value="CAG9119574.1"/>
    <property type="molecule type" value="Genomic_DNA"/>
</dbReference>
<dbReference type="Proteomes" id="UP000614601">
    <property type="component" value="Unassembled WGS sequence"/>
</dbReference>
<feature type="domain" description="Peptidase M13 N-terminal" evidence="11">
    <location>
        <begin position="104"/>
        <end position="501"/>
    </location>
</feature>
<keyword evidence="13" id="KW-1185">Reference proteome</keyword>
<feature type="compositionally biased region" description="Polar residues" evidence="8">
    <location>
        <begin position="70"/>
        <end position="86"/>
    </location>
</feature>
<dbReference type="GO" id="GO:0005886">
    <property type="term" value="C:plasma membrane"/>
    <property type="evidence" value="ECO:0007669"/>
    <property type="project" value="TreeGrafter"/>
</dbReference>
<keyword evidence="9" id="KW-1133">Transmembrane helix</keyword>
<evidence type="ECO:0000259" key="10">
    <source>
        <dbReference type="Pfam" id="PF01431"/>
    </source>
</evidence>
<dbReference type="InterPro" id="IPR024079">
    <property type="entry name" value="MetalloPept_cat_dom_sf"/>
</dbReference>
<dbReference type="InterPro" id="IPR008753">
    <property type="entry name" value="Peptidase_M13_N"/>
</dbReference>
<evidence type="ECO:0000256" key="8">
    <source>
        <dbReference type="SAM" id="MobiDB-lite"/>
    </source>
</evidence>
<dbReference type="Pfam" id="PF05649">
    <property type="entry name" value="Peptidase_M13_N"/>
    <property type="match status" value="1"/>
</dbReference>
<dbReference type="OrthoDB" id="6475849at2759"/>
<evidence type="ECO:0000313" key="13">
    <source>
        <dbReference type="Proteomes" id="UP000614601"/>
    </source>
</evidence>
<evidence type="ECO:0000256" key="6">
    <source>
        <dbReference type="ARBA" id="ARBA00022833"/>
    </source>
</evidence>
<accession>A0A811L7I7</accession>
<dbReference type="InterPro" id="IPR000718">
    <property type="entry name" value="Peptidase_M13"/>
</dbReference>
<keyword evidence="5" id="KW-0378">Hydrolase</keyword>
<proteinExistence type="inferred from homology"/>
<keyword evidence="9" id="KW-0472">Membrane</keyword>
<evidence type="ECO:0000256" key="3">
    <source>
        <dbReference type="ARBA" id="ARBA00022670"/>
    </source>
</evidence>
<evidence type="ECO:0000259" key="11">
    <source>
        <dbReference type="Pfam" id="PF05649"/>
    </source>
</evidence>
<dbReference type="InterPro" id="IPR018497">
    <property type="entry name" value="Peptidase_M13_C"/>
</dbReference>
<dbReference type="Proteomes" id="UP000783686">
    <property type="component" value="Unassembled WGS sequence"/>
</dbReference>
<comment type="cofactor">
    <cofactor evidence="1">
        <name>Zn(2+)</name>
        <dbReference type="ChEBI" id="CHEBI:29105"/>
    </cofactor>
</comment>
<keyword evidence="6" id="KW-0862">Zinc</keyword>
<feature type="region of interest" description="Disordered" evidence="8">
    <location>
        <begin position="62"/>
        <end position="86"/>
    </location>
</feature>
<dbReference type="GO" id="GO:0046872">
    <property type="term" value="F:metal ion binding"/>
    <property type="evidence" value="ECO:0007669"/>
    <property type="project" value="UniProtKB-KW"/>
</dbReference>
<reference evidence="12" key="1">
    <citation type="submission" date="2020-09" db="EMBL/GenBank/DDBJ databases">
        <authorList>
            <person name="Kikuchi T."/>
        </authorList>
    </citation>
    <scope>NUCLEOTIDE SEQUENCE</scope>
    <source>
        <strain evidence="12">SH1</strain>
    </source>
</reference>
<dbReference type="GO" id="GO:0016485">
    <property type="term" value="P:protein processing"/>
    <property type="evidence" value="ECO:0007669"/>
    <property type="project" value="TreeGrafter"/>
</dbReference>
<dbReference type="Pfam" id="PF01431">
    <property type="entry name" value="Peptidase_M13"/>
    <property type="match status" value="1"/>
</dbReference>
<name>A0A811L7I7_9BILA</name>
<dbReference type="Gene3D" id="1.10.1380.10">
    <property type="entry name" value="Neutral endopeptidase , domain2"/>
    <property type="match status" value="1"/>
</dbReference>
<evidence type="ECO:0000256" key="2">
    <source>
        <dbReference type="ARBA" id="ARBA00007357"/>
    </source>
</evidence>
<dbReference type="CDD" id="cd08662">
    <property type="entry name" value="M13"/>
    <property type="match status" value="1"/>
</dbReference>
<dbReference type="GO" id="GO:0004222">
    <property type="term" value="F:metalloendopeptidase activity"/>
    <property type="evidence" value="ECO:0007669"/>
    <property type="project" value="InterPro"/>
</dbReference>
<dbReference type="PANTHER" id="PTHR11733:SF188">
    <property type="entry name" value="NEPRILYSIN"/>
    <property type="match status" value="1"/>
</dbReference>
<dbReference type="PROSITE" id="PS51885">
    <property type="entry name" value="NEPRILYSIN"/>
    <property type="match status" value="1"/>
</dbReference>
<organism evidence="12 13">
    <name type="scientific">Bursaphelenchus okinawaensis</name>
    <dbReference type="NCBI Taxonomy" id="465554"/>
    <lineage>
        <taxon>Eukaryota</taxon>
        <taxon>Metazoa</taxon>
        <taxon>Ecdysozoa</taxon>
        <taxon>Nematoda</taxon>
        <taxon>Chromadorea</taxon>
        <taxon>Rhabditida</taxon>
        <taxon>Tylenchina</taxon>
        <taxon>Tylenchomorpha</taxon>
        <taxon>Aphelenchoidea</taxon>
        <taxon>Aphelenchoididae</taxon>
        <taxon>Bursaphelenchus</taxon>
    </lineage>
</organism>
<dbReference type="SUPFAM" id="SSF55486">
    <property type="entry name" value="Metalloproteases ('zincins'), catalytic domain"/>
    <property type="match status" value="1"/>
</dbReference>
<dbReference type="EMBL" id="CAJFDH010000005">
    <property type="protein sequence ID" value="CAD5224087.1"/>
    <property type="molecule type" value="Genomic_DNA"/>
</dbReference>
<feature type="transmembrane region" description="Helical" evidence="9">
    <location>
        <begin position="33"/>
        <end position="57"/>
    </location>
</feature>
<comment type="similarity">
    <text evidence="2">Belongs to the peptidase M13 family.</text>
</comment>
<keyword evidence="7" id="KW-0482">Metalloprotease</keyword>
<evidence type="ECO:0000256" key="1">
    <source>
        <dbReference type="ARBA" id="ARBA00001947"/>
    </source>
</evidence>
<gene>
    <name evidence="12" type="ORF">BOKJ2_LOCUS10857</name>
</gene>
<dbReference type="Gene3D" id="3.40.390.10">
    <property type="entry name" value="Collagenase (Catalytic Domain)"/>
    <property type="match status" value="1"/>
</dbReference>
<protein>
    <recommendedName>
        <fullName evidence="14">Peptidase_M13 domain-containing protein</fullName>
    </recommendedName>
</protein>
<dbReference type="AlphaFoldDB" id="A0A811L7I7"/>
<keyword evidence="4" id="KW-0479">Metal-binding</keyword>
<evidence type="ECO:0000313" key="12">
    <source>
        <dbReference type="EMBL" id="CAD5224087.1"/>
    </source>
</evidence>
<evidence type="ECO:0000256" key="5">
    <source>
        <dbReference type="ARBA" id="ARBA00022801"/>
    </source>
</evidence>
<feature type="domain" description="Peptidase M13 C-terminal" evidence="10">
    <location>
        <begin position="571"/>
        <end position="791"/>
    </location>
</feature>
<evidence type="ECO:0000256" key="9">
    <source>
        <dbReference type="SAM" id="Phobius"/>
    </source>
</evidence>
<dbReference type="InterPro" id="IPR042089">
    <property type="entry name" value="Peptidase_M13_dom_2"/>
</dbReference>
<sequence>MTSKVAKKLLTDKTPLISRLRFQGENNMGKTGLLVLILTVCVALLGVTVTNLVFTLIDRDNKSSEEDTTPKSNRPVSNQPVSNSSGFKEAGEQLLRGIDLSVDPCEDFYAFTCNKYLDNVKIPEGSTRIGTYDEAQVVVDTQIVEFLDQDDNDTLSDTEKVVKKVYKACVENSDGKSEDRSKFLNDKLKEQINGVPLLTENWQQKSSLLEVAAKWIKDFEIDTVIGFDVTADFKNVKKNALYLSAPSFVLPLDYYIKSTFLNKLDSHRTRIEELFQKFANSIDVKVDKEKLKKDVNELVSLEIKLAMNVVPNNLLVNSNIQYNKYNFTSFQKDYEQLKEFITNIVYDDVKREDLAIIVTQPRYFESLNTLLNQVEHRVVYNYLGYRYLLNFKDFIGGEEQVLIKAITQFSTSRKHKVSDDDKVGCVGTIKDWMPYGPGFIYVNGLGNDMRQQVVDDIKLQTKLVIEQFLKNVDSIEWMKASRKSVQAKAEELKSHVNIGYPKFFEKAFDGDYKELDQYHTQYINSILDDKVESYFDILIALGKAHQKTEKLGIWGKDVDRANFLDSPATVNAWYAPELNSITVPFAILNPPYYKLDYPQAYKYGGQGGTLGHELTHGFDSSGVQFGPDGSLSGNCNLEYCTWLNSDSIDGFLNMAQCVISQYNEQCCPLDTGNVHCANGENTQGENIADIGGQLAAYNAYRAWVDTVNDGKEEQQLPGLDGFTSNQVFWITYAFSWCMKQEQDNLVNQILTNEHAPGKCRVNQVMQDIPQFANDFGCKPKQALFPPEGKRCKVWTGV</sequence>
<comment type="caution">
    <text evidence="12">The sequence shown here is derived from an EMBL/GenBank/DDBJ whole genome shotgun (WGS) entry which is preliminary data.</text>
</comment>
<evidence type="ECO:0000256" key="7">
    <source>
        <dbReference type="ARBA" id="ARBA00023049"/>
    </source>
</evidence>
<keyword evidence="9" id="KW-0812">Transmembrane</keyword>
<evidence type="ECO:0008006" key="14">
    <source>
        <dbReference type="Google" id="ProtNLM"/>
    </source>
</evidence>
<dbReference type="PANTHER" id="PTHR11733">
    <property type="entry name" value="ZINC METALLOPROTEASE FAMILY M13 NEPRILYSIN-RELATED"/>
    <property type="match status" value="1"/>
</dbReference>